<dbReference type="GO" id="GO:0000272">
    <property type="term" value="P:polysaccharide catabolic process"/>
    <property type="evidence" value="ECO:0007669"/>
    <property type="project" value="UniProtKB-KW"/>
</dbReference>
<keyword evidence="5" id="KW-0119">Carbohydrate metabolism</keyword>
<evidence type="ECO:0000259" key="10">
    <source>
        <dbReference type="Pfam" id="PF17652"/>
    </source>
</evidence>
<proteinExistence type="inferred from homology"/>
<sequence length="664" mass="73197">SVADNALIDPQLKSRPVPTTSWWQNLVIGSGYDPVVPSPYTVRCLEDAISISSPTPHVQDYFVASVCHNDWTLHMPGCSSHCVSSHDPLSVTVSYMQNGQTSDAAAVTVPLVRGSAYVSAIFNQPARLQLTTVHAVLGVDTSYGPGTAVVRLNSGSVWLVVCESDINICQASANELVSDKPVCGAVRVALVSNAGCNPVADEHAAVLALLSARDAVPVGSSVSIDTTADNQSTFTLRWQTRGLGAPLVYALPHHQMSSIARDSSSFRWVDEVAAQWTSRGRMRAALGHQWQWTEDLEPLGFSGQTPLSDDAAVHLRQLVAVDAQSLTSDAQTLPQDPYFFGKAVARAMRIALIADEVGDTASCNLAVDRAIEWLEPWLDGTNSNTLVYDTEWGGIVSSAGLADPMADFGQGRYNDHHFHYGYFVYAAAALAKLRPEWAAERREALDLFARDYFNIATNDDVHFPFIRCFDFFDGHSYANGLFAFADSRNQESTSEAVNAYYAAYLYADVTGRPEIAQHARAVLQLEARTSRTYWHLGDVTSDIYPKEYAQKQAIVGILWSTKADYTTWFGNNPEFIYGIQFLPYTPAMALLVKRKWIADIWPRFLAAVADNSQSESWREIIHLTYAVVDKKQTLEWNSRITSHDDGNSASNSYYWIMTAPTEDE</sequence>
<feature type="domain" description="Glycosyl hydrolase family 81 C-terminal" evidence="10">
    <location>
        <begin position="315"/>
        <end position="650"/>
    </location>
</feature>
<dbReference type="InterPro" id="IPR040720">
    <property type="entry name" value="GH81_C"/>
</dbReference>
<dbReference type="Pfam" id="PF17652">
    <property type="entry name" value="Glyco_hydro81C"/>
    <property type="match status" value="1"/>
</dbReference>
<evidence type="ECO:0000256" key="5">
    <source>
        <dbReference type="ARBA" id="ARBA00023277"/>
    </source>
</evidence>
<keyword evidence="8" id="KW-0624">Polysaccharide degradation</keyword>
<keyword evidence="7" id="KW-0961">Cell wall biogenesis/degradation</keyword>
<evidence type="ECO:0000256" key="3">
    <source>
        <dbReference type="ARBA" id="ARBA00012780"/>
    </source>
</evidence>
<dbReference type="PROSITE" id="PS52008">
    <property type="entry name" value="GH81"/>
    <property type="match status" value="1"/>
</dbReference>
<dbReference type="OrthoDB" id="4473401at2759"/>
<keyword evidence="4" id="KW-0378">Hydrolase</keyword>
<dbReference type="InterPro" id="IPR040451">
    <property type="entry name" value="GH81_N"/>
</dbReference>
<evidence type="ECO:0000256" key="8">
    <source>
        <dbReference type="ARBA" id="ARBA00023326"/>
    </source>
</evidence>
<evidence type="ECO:0000256" key="4">
    <source>
        <dbReference type="ARBA" id="ARBA00022801"/>
    </source>
</evidence>
<dbReference type="EC" id="3.2.1.39" evidence="3"/>
<dbReference type="EMBL" id="JANBOJ010000705">
    <property type="protein sequence ID" value="KAJ1718707.1"/>
    <property type="molecule type" value="Genomic_DNA"/>
</dbReference>
<feature type="non-terminal residue" evidence="11">
    <location>
        <position position="1"/>
    </location>
</feature>
<organism evidence="11 12">
    <name type="scientific">Coemansia erecta</name>
    <dbReference type="NCBI Taxonomy" id="147472"/>
    <lineage>
        <taxon>Eukaryota</taxon>
        <taxon>Fungi</taxon>
        <taxon>Fungi incertae sedis</taxon>
        <taxon>Zoopagomycota</taxon>
        <taxon>Kickxellomycotina</taxon>
        <taxon>Kickxellomycetes</taxon>
        <taxon>Kickxellales</taxon>
        <taxon>Kickxellaceae</taxon>
        <taxon>Coemansia</taxon>
    </lineage>
</organism>
<feature type="domain" description="Glycosyl hydrolase family 81 N-terminal" evidence="9">
    <location>
        <begin position="13"/>
        <end position="297"/>
    </location>
</feature>
<evidence type="ECO:0000313" key="11">
    <source>
        <dbReference type="EMBL" id="KAJ1718707.1"/>
    </source>
</evidence>
<accession>A0A9W8CPC8</accession>
<gene>
    <name evidence="11" type="ORF">LPJ53_006363</name>
</gene>
<evidence type="ECO:0000256" key="6">
    <source>
        <dbReference type="ARBA" id="ARBA00023295"/>
    </source>
</evidence>
<dbReference type="InterPro" id="IPR005200">
    <property type="entry name" value="Endo-beta-glucanase"/>
</dbReference>
<evidence type="ECO:0000256" key="7">
    <source>
        <dbReference type="ARBA" id="ARBA00023316"/>
    </source>
</evidence>
<dbReference type="GO" id="GO:0052861">
    <property type="term" value="F:endo-1,3(4)-beta-glucanase activity"/>
    <property type="evidence" value="ECO:0007669"/>
    <property type="project" value="InterPro"/>
</dbReference>
<evidence type="ECO:0000313" key="12">
    <source>
        <dbReference type="Proteomes" id="UP001149813"/>
    </source>
</evidence>
<reference evidence="11" key="1">
    <citation type="submission" date="2022-07" db="EMBL/GenBank/DDBJ databases">
        <title>Phylogenomic reconstructions and comparative analyses of Kickxellomycotina fungi.</title>
        <authorList>
            <person name="Reynolds N.K."/>
            <person name="Stajich J.E."/>
            <person name="Barry K."/>
            <person name="Grigoriev I.V."/>
            <person name="Crous P."/>
            <person name="Smith M.E."/>
        </authorList>
    </citation>
    <scope>NUCLEOTIDE SEQUENCE</scope>
    <source>
        <strain evidence="11">NBRC 32514</strain>
    </source>
</reference>
<protein>
    <recommendedName>
        <fullName evidence="3">glucan endo-1,3-beta-D-glucosidase</fullName>
        <ecNumber evidence="3">3.2.1.39</ecNumber>
    </recommendedName>
</protein>
<dbReference type="GO" id="GO:0071555">
    <property type="term" value="P:cell wall organization"/>
    <property type="evidence" value="ECO:0007669"/>
    <property type="project" value="UniProtKB-KW"/>
</dbReference>
<evidence type="ECO:0000259" key="9">
    <source>
        <dbReference type="Pfam" id="PF03639"/>
    </source>
</evidence>
<dbReference type="PANTHER" id="PTHR31983">
    <property type="entry name" value="ENDO-1,3(4)-BETA-GLUCANASE 1"/>
    <property type="match status" value="1"/>
</dbReference>
<dbReference type="AlphaFoldDB" id="A0A9W8CPC8"/>
<comment type="caution">
    <text evidence="11">The sequence shown here is derived from an EMBL/GenBank/DDBJ whole genome shotgun (WGS) entry which is preliminary data.</text>
</comment>
<keyword evidence="6" id="KW-0326">Glycosidase</keyword>
<name>A0A9W8CPC8_9FUNG</name>
<dbReference type="Pfam" id="PF03639">
    <property type="entry name" value="Glyco_hydro_81"/>
    <property type="match status" value="1"/>
</dbReference>
<dbReference type="Proteomes" id="UP001149813">
    <property type="component" value="Unassembled WGS sequence"/>
</dbReference>
<comment type="similarity">
    <text evidence="2">Belongs to the glycosyl hydrolase 81 family.</text>
</comment>
<dbReference type="GO" id="GO:0042973">
    <property type="term" value="F:glucan endo-1,3-beta-D-glucosidase activity"/>
    <property type="evidence" value="ECO:0007669"/>
    <property type="project" value="UniProtKB-EC"/>
</dbReference>
<dbReference type="PANTHER" id="PTHR31983:SF0">
    <property type="entry name" value="GLUCAN ENDO-1,3-BETA-D-GLUCOSIDASE 2"/>
    <property type="match status" value="1"/>
</dbReference>
<evidence type="ECO:0000256" key="1">
    <source>
        <dbReference type="ARBA" id="ARBA00000382"/>
    </source>
</evidence>
<dbReference type="Gene3D" id="2.70.98.30">
    <property type="entry name" value="Golgi alpha-mannosidase II, domain 4"/>
    <property type="match status" value="1"/>
</dbReference>
<evidence type="ECO:0000256" key="2">
    <source>
        <dbReference type="ARBA" id="ARBA00010730"/>
    </source>
</evidence>
<keyword evidence="12" id="KW-1185">Reference proteome</keyword>
<comment type="catalytic activity">
    <reaction evidence="1">
        <text>Hydrolysis of (1-&gt;3)-beta-D-glucosidic linkages in (1-&gt;3)-beta-D-glucans.</text>
        <dbReference type="EC" id="3.2.1.39"/>
    </reaction>
</comment>